<name>A0ABM9NZS9_9FLAO</name>
<dbReference type="RefSeq" id="WP_101902987.1">
    <property type="nucleotide sequence ID" value="NZ_OZ038524.1"/>
</dbReference>
<gene>
    <name evidence="1" type="ORF">TD3509T_1893</name>
</gene>
<accession>A0ABM9NZS9</accession>
<evidence type="ECO:0008006" key="3">
    <source>
        <dbReference type="Google" id="ProtNLM"/>
    </source>
</evidence>
<proteinExistence type="predicted"/>
<dbReference type="Proteomes" id="UP001497514">
    <property type="component" value="Chromosome"/>
</dbReference>
<sequence length="193" mass="22683">MNKVIGIIILFCCLSSCSKDKKNKLCVDLKEMQYKDQLLRGVMTDNPYIEILDSILKTKNYTHKDYKTLPSEERKKYSLKTIEIMKLRPPLTVKEKIKNDSLMQEQIKLDNINTPLLISLIKKRGYPNKDNCNCELIKNQMGDLFPATIFRHSQPQYWDEIRTLVNIEKKKNRLSNNAYKFVITHINGRNNNN</sequence>
<reference evidence="1 2" key="1">
    <citation type="submission" date="2024-05" db="EMBL/GenBank/DDBJ databases">
        <authorList>
            <person name="Duchaud E."/>
        </authorList>
    </citation>
    <scope>NUCLEOTIDE SEQUENCE [LARGE SCALE GENOMIC DNA]</scope>
    <source>
        <strain evidence="1">Ena-SAMPLE-TAB-13-05-2024-13:56:06:370-140309</strain>
    </source>
</reference>
<organism evidence="1 2">
    <name type="scientific">Tenacibaculum dicentrarchi</name>
    <dbReference type="NCBI Taxonomy" id="669041"/>
    <lineage>
        <taxon>Bacteria</taxon>
        <taxon>Pseudomonadati</taxon>
        <taxon>Bacteroidota</taxon>
        <taxon>Flavobacteriia</taxon>
        <taxon>Flavobacteriales</taxon>
        <taxon>Flavobacteriaceae</taxon>
        <taxon>Tenacibaculum</taxon>
    </lineage>
</organism>
<evidence type="ECO:0000313" key="2">
    <source>
        <dbReference type="Proteomes" id="UP001497514"/>
    </source>
</evidence>
<dbReference type="EMBL" id="OZ038524">
    <property type="protein sequence ID" value="CAL2085480.1"/>
    <property type="molecule type" value="Genomic_DNA"/>
</dbReference>
<protein>
    <recommendedName>
        <fullName evidence="3">Lipoprotein</fullName>
    </recommendedName>
</protein>
<evidence type="ECO:0000313" key="1">
    <source>
        <dbReference type="EMBL" id="CAL2085480.1"/>
    </source>
</evidence>
<keyword evidence="2" id="KW-1185">Reference proteome</keyword>